<dbReference type="RefSeq" id="WP_284389989.1">
    <property type="nucleotide sequence ID" value="NZ_BSNG01000001.1"/>
</dbReference>
<evidence type="ECO:0000256" key="3">
    <source>
        <dbReference type="ARBA" id="ARBA00022448"/>
    </source>
</evidence>
<sequence>MKKFAVAATLAAALMCSAAPQAAELEVTHWWTSGGESAAVAEFARLFDATGNKWVDSALAGSGTGANPVIISRILGGNPMGATQMNTGRDAEELIKAGLIRDLTPIAQEEGWADFFADQKLLDACTYDGKIYCVPINIHSWHWLWLSDTAYKNAGLETPKDWNEYVASFPALREKGIIPFGLAAGWPLNGIPGVLLADVGGADLYLKVNQDHDAEAVRSPEFRKVAEAWAAVRDVVDPAEVVPQFADVANQLIAGEAAGNIHGDWIQGEFALAGAVPGTDYECLPGLGLSNRIEGGGDAFYFPQLPEGTAQDVLDAQVTLAKLLVSPEAQVAFNLKKGSMPIRTDIDMSSANDCMKKAIDILKGPDGLLPGGETLNSSDTQAQLDDLNQEFFADKSYPIDDYIEAYAQIIESAD</sequence>
<dbReference type="SUPFAM" id="SSF53850">
    <property type="entry name" value="Periplasmic binding protein-like II"/>
    <property type="match status" value="1"/>
</dbReference>
<organism evidence="10 11">
    <name type="scientific">Devosia yakushimensis</name>
    <dbReference type="NCBI Taxonomy" id="470028"/>
    <lineage>
        <taxon>Bacteria</taxon>
        <taxon>Pseudomonadati</taxon>
        <taxon>Pseudomonadota</taxon>
        <taxon>Alphaproteobacteria</taxon>
        <taxon>Hyphomicrobiales</taxon>
        <taxon>Devosiaceae</taxon>
        <taxon>Devosia</taxon>
    </lineage>
</organism>
<gene>
    <name evidence="10" type="ORF">GCM10007913_17950</name>
</gene>
<dbReference type="Proteomes" id="UP001161406">
    <property type="component" value="Unassembled WGS sequence"/>
</dbReference>
<evidence type="ECO:0000256" key="2">
    <source>
        <dbReference type="ARBA" id="ARBA00008520"/>
    </source>
</evidence>
<proteinExistence type="inferred from homology"/>
<protein>
    <recommendedName>
        <fullName evidence="8">Probable sugar-binding periplasmic protein</fullName>
    </recommendedName>
</protein>
<feature type="chain" id="PRO_5046537357" description="Probable sugar-binding periplasmic protein" evidence="9">
    <location>
        <begin position="23"/>
        <end position="414"/>
    </location>
</feature>
<keyword evidence="6" id="KW-0574">Periplasm</keyword>
<evidence type="ECO:0000256" key="9">
    <source>
        <dbReference type="SAM" id="SignalP"/>
    </source>
</evidence>
<evidence type="ECO:0000256" key="6">
    <source>
        <dbReference type="ARBA" id="ARBA00022764"/>
    </source>
</evidence>
<dbReference type="EMBL" id="BSNG01000001">
    <property type="protein sequence ID" value="GLQ09863.1"/>
    <property type="molecule type" value="Genomic_DNA"/>
</dbReference>
<comment type="subcellular location">
    <subcellularLocation>
        <location evidence="1">Periplasm</location>
    </subcellularLocation>
</comment>
<dbReference type="Pfam" id="PF13416">
    <property type="entry name" value="SBP_bac_8"/>
    <property type="match status" value="1"/>
</dbReference>
<keyword evidence="11" id="KW-1185">Reference proteome</keyword>
<dbReference type="PANTHER" id="PTHR43649">
    <property type="entry name" value="ARABINOSE-BINDING PROTEIN-RELATED"/>
    <property type="match status" value="1"/>
</dbReference>
<name>A0ABQ5UD06_9HYPH</name>
<evidence type="ECO:0000256" key="1">
    <source>
        <dbReference type="ARBA" id="ARBA00004418"/>
    </source>
</evidence>
<evidence type="ECO:0000256" key="5">
    <source>
        <dbReference type="ARBA" id="ARBA00022729"/>
    </source>
</evidence>
<accession>A0ABQ5UD06</accession>
<reference evidence="10" key="1">
    <citation type="journal article" date="2014" name="Int. J. Syst. Evol. Microbiol.">
        <title>Complete genome of a new Firmicutes species belonging to the dominant human colonic microbiota ('Ruminococcus bicirculans') reveals two chromosomes and a selective capacity to utilize plant glucans.</title>
        <authorList>
            <consortium name="NISC Comparative Sequencing Program"/>
            <person name="Wegmann U."/>
            <person name="Louis P."/>
            <person name="Goesmann A."/>
            <person name="Henrissat B."/>
            <person name="Duncan S.H."/>
            <person name="Flint H.J."/>
        </authorList>
    </citation>
    <scope>NUCLEOTIDE SEQUENCE</scope>
    <source>
        <strain evidence="10">NBRC 103855</strain>
    </source>
</reference>
<feature type="signal peptide" evidence="9">
    <location>
        <begin position="1"/>
        <end position="22"/>
    </location>
</feature>
<dbReference type="InterPro" id="IPR006059">
    <property type="entry name" value="SBP"/>
</dbReference>
<comment type="function">
    <text evidence="7">Part of a binding-protein-dependent transport system for a sugar.</text>
</comment>
<evidence type="ECO:0000256" key="7">
    <source>
        <dbReference type="ARBA" id="ARBA00049629"/>
    </source>
</evidence>
<evidence type="ECO:0000256" key="4">
    <source>
        <dbReference type="ARBA" id="ARBA00022597"/>
    </source>
</evidence>
<keyword evidence="5 9" id="KW-0732">Signal</keyword>
<dbReference type="PANTHER" id="PTHR43649:SF28">
    <property type="entry name" value="BINDING PROTEIN COMPONENT OF ABC SUGAR TRANSPORTER-RELATED"/>
    <property type="match status" value="1"/>
</dbReference>
<dbReference type="Gene3D" id="3.40.190.10">
    <property type="entry name" value="Periplasmic binding protein-like II"/>
    <property type="match status" value="2"/>
</dbReference>
<reference evidence="10" key="2">
    <citation type="submission" date="2023-01" db="EMBL/GenBank/DDBJ databases">
        <title>Draft genome sequence of Devosia yakushimensis strain NBRC 103855.</title>
        <authorList>
            <person name="Sun Q."/>
            <person name="Mori K."/>
        </authorList>
    </citation>
    <scope>NUCLEOTIDE SEQUENCE</scope>
    <source>
        <strain evidence="10">NBRC 103855</strain>
    </source>
</reference>
<keyword evidence="4" id="KW-0762">Sugar transport</keyword>
<evidence type="ECO:0000313" key="10">
    <source>
        <dbReference type="EMBL" id="GLQ09863.1"/>
    </source>
</evidence>
<comment type="similarity">
    <text evidence="2">Belongs to the bacterial solute-binding protein 1 family.</text>
</comment>
<dbReference type="InterPro" id="IPR050490">
    <property type="entry name" value="Bact_solute-bd_prot1"/>
</dbReference>
<keyword evidence="3" id="KW-0813">Transport</keyword>
<evidence type="ECO:0000256" key="8">
    <source>
        <dbReference type="ARBA" id="ARBA00049753"/>
    </source>
</evidence>
<comment type="caution">
    <text evidence="10">The sequence shown here is derived from an EMBL/GenBank/DDBJ whole genome shotgun (WGS) entry which is preliminary data.</text>
</comment>
<evidence type="ECO:0000313" key="11">
    <source>
        <dbReference type="Proteomes" id="UP001161406"/>
    </source>
</evidence>